<sequence length="268" mass="30899">MKMIWDNQIDGRIQPDPDRLIADFLKISNHFHYEKKKKKKKHAPFKNQVNYFFANFPSDMREVNLHDLFSKCGEIVDVYVARKLGVDIAKFERSSFKSGQGERKDARMFDMPFRLNQTNMVSLFASTNQPKWLQNVLIGEANSIDSLLELQSIFQAFEVTYYIVKYLGGFKNMLKFNEKEDASYFLLNTGDQVACESHRNLVGDVTYDLLSQADVVIGPINGSSDVNAKNTKSPFSLYMGLGLKFKFEFGLGFGFEFMISLVCRWVYD</sequence>
<accession>A0A699H0J4</accession>
<dbReference type="EMBL" id="BKCJ010091011">
    <property type="protein sequence ID" value="GEX12876.1"/>
    <property type="molecule type" value="Genomic_DNA"/>
</dbReference>
<organism evidence="1">
    <name type="scientific">Tanacetum cinerariifolium</name>
    <name type="common">Dalmatian daisy</name>
    <name type="synonym">Chrysanthemum cinerariifolium</name>
    <dbReference type="NCBI Taxonomy" id="118510"/>
    <lineage>
        <taxon>Eukaryota</taxon>
        <taxon>Viridiplantae</taxon>
        <taxon>Streptophyta</taxon>
        <taxon>Embryophyta</taxon>
        <taxon>Tracheophyta</taxon>
        <taxon>Spermatophyta</taxon>
        <taxon>Magnoliopsida</taxon>
        <taxon>eudicotyledons</taxon>
        <taxon>Gunneridae</taxon>
        <taxon>Pentapetalae</taxon>
        <taxon>asterids</taxon>
        <taxon>campanulids</taxon>
        <taxon>Asterales</taxon>
        <taxon>Asteraceae</taxon>
        <taxon>Asteroideae</taxon>
        <taxon>Anthemideae</taxon>
        <taxon>Anthemidinae</taxon>
        <taxon>Tanacetum</taxon>
    </lineage>
</organism>
<evidence type="ECO:0000313" key="1">
    <source>
        <dbReference type="EMBL" id="GEX12876.1"/>
    </source>
</evidence>
<protein>
    <submittedName>
        <fullName evidence="1">Nucleotide-binding alpha-beta plait domain-containing protein</fullName>
    </submittedName>
</protein>
<dbReference type="SUPFAM" id="SSF54928">
    <property type="entry name" value="RNA-binding domain, RBD"/>
    <property type="match status" value="1"/>
</dbReference>
<dbReference type="InterPro" id="IPR035979">
    <property type="entry name" value="RBD_domain_sf"/>
</dbReference>
<reference evidence="1" key="1">
    <citation type="journal article" date="2019" name="Sci. Rep.">
        <title>Draft genome of Tanacetum cinerariifolium, the natural source of mosquito coil.</title>
        <authorList>
            <person name="Yamashiro T."/>
            <person name="Shiraishi A."/>
            <person name="Satake H."/>
            <person name="Nakayama K."/>
        </authorList>
    </citation>
    <scope>NUCLEOTIDE SEQUENCE</scope>
</reference>
<dbReference type="GO" id="GO:0003676">
    <property type="term" value="F:nucleic acid binding"/>
    <property type="evidence" value="ECO:0007669"/>
    <property type="project" value="InterPro"/>
</dbReference>
<gene>
    <name evidence="1" type="ORF">Tci_284851</name>
</gene>
<proteinExistence type="predicted"/>
<name>A0A699H0J4_TANCI</name>
<dbReference type="AlphaFoldDB" id="A0A699H0J4"/>
<comment type="caution">
    <text evidence="1">The sequence shown here is derived from an EMBL/GenBank/DDBJ whole genome shotgun (WGS) entry which is preliminary data.</text>
</comment>
<dbReference type="InterPro" id="IPR012677">
    <property type="entry name" value="Nucleotide-bd_a/b_plait_sf"/>
</dbReference>
<dbReference type="Gene3D" id="3.30.70.330">
    <property type="match status" value="1"/>
</dbReference>